<proteinExistence type="predicted"/>
<dbReference type="SUPFAM" id="SSF52402">
    <property type="entry name" value="Adenine nucleotide alpha hydrolases-like"/>
    <property type="match status" value="1"/>
</dbReference>
<evidence type="ECO:0000256" key="11">
    <source>
        <dbReference type="ARBA" id="ARBA00031871"/>
    </source>
</evidence>
<dbReference type="PANTHER" id="PTHR23293:SF9">
    <property type="entry name" value="FAD SYNTHASE"/>
    <property type="match status" value="1"/>
</dbReference>
<dbReference type="InterPro" id="IPR056596">
    <property type="entry name" value="FLAD1_M"/>
</dbReference>
<evidence type="ECO:0000256" key="10">
    <source>
        <dbReference type="ARBA" id="ARBA00031145"/>
    </source>
</evidence>
<dbReference type="SUPFAM" id="SSF53218">
    <property type="entry name" value="Molybdenum cofactor biosynthesis proteins"/>
    <property type="match status" value="1"/>
</dbReference>
<evidence type="ECO:0000256" key="8">
    <source>
        <dbReference type="ARBA" id="ARBA00022827"/>
    </source>
</evidence>
<keyword evidence="3" id="KW-0285">Flavoprotein</keyword>
<dbReference type="Pfam" id="PF00994">
    <property type="entry name" value="MoCF_biosynth"/>
    <property type="match status" value="1"/>
</dbReference>
<dbReference type="Gene3D" id="3.40.980.10">
    <property type="entry name" value="MoaB/Mog-like domain"/>
    <property type="match status" value="1"/>
</dbReference>
<dbReference type="CDD" id="cd23948">
    <property type="entry name" value="FAD_synthase"/>
    <property type="match status" value="1"/>
</dbReference>
<dbReference type="InterPro" id="IPR036425">
    <property type="entry name" value="MoaB/Mog-like_dom_sf"/>
</dbReference>
<comment type="caution">
    <text evidence="15">The sequence shown here is derived from an EMBL/GenBank/DDBJ whole genome shotgun (WGS) entry which is preliminary data.</text>
</comment>
<dbReference type="Pfam" id="PF01507">
    <property type="entry name" value="PAPS_reduct"/>
    <property type="match status" value="1"/>
</dbReference>
<dbReference type="Gene3D" id="3.40.50.620">
    <property type="entry name" value="HUPs"/>
    <property type="match status" value="1"/>
</dbReference>
<sequence length="524" mass="56911">MEVLRGIEAEQRPSLREKFLEAVHCIRRTLDIFGSSATALSFNGGKDSTVLLHLTRAAVALKDRQPETEPTQQDVFTEDQANGLGGVLTFMFERTDDFQEIIEFGRLSNTLYGLEMNKLEGDFKPGLANFISQHRIRAILIGTRSSDPNAKGQDKFCPSSAGWPPFMRVNPIFDWEYADVWSFLAAAGVQYCQLYDQGYTSLGAIHNTLQNSALLQPDGTYAPAHSLPDGQLERVGRGDTQPVLRPSQPALSESSTDVAAAEGLGPKAHSAAIIIVGDEILSGKVEDVNTRFLCAELRSLGWEVSRVTVVRDEVADISAEVRGAAPNHEVVLTAGGLGPTCDDVTMAGIAHALGKPLERHTAMEQRLQDRFGSGTTPAHLKMAEAPAGEAELIDYAQPSGGLSPFPLMKCRNIYVLPGIPHLLRQKWKAVQEHLLQQGQPSPFHTHVWRLLLTDETSIAPALGDIARRYAGAVSVGSYPVSSQPDKAGILVSLESKDSSSLASAVKEMDEHLSFHAIEDDTKAK</sequence>
<dbReference type="CDD" id="cd00885">
    <property type="entry name" value="cinA"/>
    <property type="match status" value="1"/>
</dbReference>
<organism evidence="15 16">
    <name type="scientific">Apatococcus lobatus</name>
    <dbReference type="NCBI Taxonomy" id="904363"/>
    <lineage>
        <taxon>Eukaryota</taxon>
        <taxon>Viridiplantae</taxon>
        <taxon>Chlorophyta</taxon>
        <taxon>core chlorophytes</taxon>
        <taxon>Trebouxiophyceae</taxon>
        <taxon>Chlorellales</taxon>
        <taxon>Chlorellaceae</taxon>
        <taxon>Apatococcus</taxon>
    </lineage>
</organism>
<feature type="domain" description="MoaB/Mog" evidence="14">
    <location>
        <begin position="272"/>
        <end position="437"/>
    </location>
</feature>
<evidence type="ECO:0000256" key="1">
    <source>
        <dbReference type="ARBA" id="ARBA00004726"/>
    </source>
</evidence>
<keyword evidence="5" id="KW-0808">Transferase</keyword>
<comment type="pathway">
    <text evidence="1">Cofactor biosynthesis; FAD biosynthesis; FAD from FMN: step 1/1.</text>
</comment>
<evidence type="ECO:0000313" key="16">
    <source>
        <dbReference type="Proteomes" id="UP001438707"/>
    </source>
</evidence>
<keyword evidence="6" id="KW-0548">Nucleotidyltransferase</keyword>
<keyword evidence="8" id="KW-0274">FAD</keyword>
<dbReference type="GO" id="GO:0006747">
    <property type="term" value="P:FAD biosynthetic process"/>
    <property type="evidence" value="ECO:0007669"/>
    <property type="project" value="TreeGrafter"/>
</dbReference>
<comment type="catalytic activity">
    <reaction evidence="12">
        <text>FMN + ATP + H(+) = FAD + diphosphate</text>
        <dbReference type="Rhea" id="RHEA:17237"/>
        <dbReference type="ChEBI" id="CHEBI:15378"/>
        <dbReference type="ChEBI" id="CHEBI:30616"/>
        <dbReference type="ChEBI" id="CHEBI:33019"/>
        <dbReference type="ChEBI" id="CHEBI:57692"/>
        <dbReference type="ChEBI" id="CHEBI:58210"/>
        <dbReference type="EC" id="2.7.7.2"/>
    </reaction>
</comment>
<evidence type="ECO:0000256" key="2">
    <source>
        <dbReference type="ARBA" id="ARBA00012393"/>
    </source>
</evidence>
<evidence type="ECO:0000256" key="6">
    <source>
        <dbReference type="ARBA" id="ARBA00022695"/>
    </source>
</evidence>
<dbReference type="EMBL" id="JALJOS010000004">
    <property type="protein sequence ID" value="KAK9840250.1"/>
    <property type="molecule type" value="Genomic_DNA"/>
</dbReference>
<keyword evidence="4" id="KW-0288">FMN</keyword>
<protein>
    <recommendedName>
        <fullName evidence="2">FAD synthase</fullName>
        <ecNumber evidence="2">2.7.7.2</ecNumber>
    </recommendedName>
    <alternativeName>
        <fullName evidence="10">FAD pyrophosphorylase</fullName>
    </alternativeName>
    <alternativeName>
        <fullName evidence="11">FMN adenylyltransferase</fullName>
    </alternativeName>
</protein>
<evidence type="ECO:0000256" key="9">
    <source>
        <dbReference type="ARBA" id="ARBA00022840"/>
    </source>
</evidence>
<keyword evidence="9" id="KW-0067">ATP-binding</keyword>
<dbReference type="PANTHER" id="PTHR23293">
    <property type="entry name" value="FAD SYNTHETASE-RELATED FMN ADENYLYLTRANSFERASE"/>
    <property type="match status" value="1"/>
</dbReference>
<name>A0AAW1S2L1_9CHLO</name>
<dbReference type="SMART" id="SM00852">
    <property type="entry name" value="MoCF_biosynth"/>
    <property type="match status" value="1"/>
</dbReference>
<keyword evidence="7" id="KW-0547">Nucleotide-binding</keyword>
<evidence type="ECO:0000256" key="4">
    <source>
        <dbReference type="ARBA" id="ARBA00022643"/>
    </source>
</evidence>
<reference evidence="15 16" key="1">
    <citation type="journal article" date="2024" name="Nat. Commun.">
        <title>Phylogenomics reveals the evolutionary origins of lichenization in chlorophyte algae.</title>
        <authorList>
            <person name="Puginier C."/>
            <person name="Libourel C."/>
            <person name="Otte J."/>
            <person name="Skaloud P."/>
            <person name="Haon M."/>
            <person name="Grisel S."/>
            <person name="Petersen M."/>
            <person name="Berrin J.G."/>
            <person name="Delaux P.M."/>
            <person name="Dal Grande F."/>
            <person name="Keller J."/>
        </authorList>
    </citation>
    <scope>NUCLEOTIDE SEQUENCE [LARGE SCALE GENOMIC DNA]</scope>
    <source>
        <strain evidence="15 16">SAG 2145</strain>
    </source>
</reference>
<accession>A0AAW1S2L1</accession>
<evidence type="ECO:0000256" key="13">
    <source>
        <dbReference type="SAM" id="MobiDB-lite"/>
    </source>
</evidence>
<evidence type="ECO:0000256" key="12">
    <source>
        <dbReference type="ARBA" id="ARBA00049494"/>
    </source>
</evidence>
<dbReference type="Proteomes" id="UP001438707">
    <property type="component" value="Unassembled WGS sequence"/>
</dbReference>
<dbReference type="GO" id="GO:0003919">
    <property type="term" value="F:FMN adenylyltransferase activity"/>
    <property type="evidence" value="ECO:0007669"/>
    <property type="project" value="UniProtKB-EC"/>
</dbReference>
<dbReference type="Pfam" id="PF24102">
    <property type="entry name" value="FLAD1_M"/>
    <property type="match status" value="1"/>
</dbReference>
<dbReference type="InterPro" id="IPR001453">
    <property type="entry name" value="MoaB/Mog_dom"/>
</dbReference>
<dbReference type="GO" id="GO:0005524">
    <property type="term" value="F:ATP binding"/>
    <property type="evidence" value="ECO:0007669"/>
    <property type="project" value="UniProtKB-KW"/>
</dbReference>
<dbReference type="AlphaFoldDB" id="A0AAW1S2L1"/>
<evidence type="ECO:0000256" key="3">
    <source>
        <dbReference type="ARBA" id="ARBA00022630"/>
    </source>
</evidence>
<evidence type="ECO:0000259" key="14">
    <source>
        <dbReference type="SMART" id="SM00852"/>
    </source>
</evidence>
<keyword evidence="16" id="KW-1185">Reference proteome</keyword>
<dbReference type="EC" id="2.7.7.2" evidence="2"/>
<evidence type="ECO:0000256" key="5">
    <source>
        <dbReference type="ARBA" id="ARBA00022679"/>
    </source>
</evidence>
<evidence type="ECO:0000313" key="15">
    <source>
        <dbReference type="EMBL" id="KAK9840250.1"/>
    </source>
</evidence>
<gene>
    <name evidence="15" type="ORF">WJX74_006136</name>
</gene>
<feature type="region of interest" description="Disordered" evidence="13">
    <location>
        <begin position="225"/>
        <end position="255"/>
    </location>
</feature>
<evidence type="ECO:0000256" key="7">
    <source>
        <dbReference type="ARBA" id="ARBA00022741"/>
    </source>
</evidence>
<dbReference type="InterPro" id="IPR014729">
    <property type="entry name" value="Rossmann-like_a/b/a_fold"/>
</dbReference>
<dbReference type="InterPro" id="IPR002500">
    <property type="entry name" value="PAPS_reduct_dom"/>
</dbReference>